<protein>
    <submittedName>
        <fullName evidence="3">Methyltransferase family protein</fullName>
    </submittedName>
</protein>
<dbReference type="OrthoDB" id="9804312at2"/>
<evidence type="ECO:0000256" key="1">
    <source>
        <dbReference type="ARBA" id="ARBA00022679"/>
    </source>
</evidence>
<dbReference type="RefSeq" id="WP_116495395.1">
    <property type="nucleotide sequence ID" value="NZ_QENZ01000003.1"/>
</dbReference>
<accession>A0A7L4UQ67</accession>
<keyword evidence="1 3" id="KW-0808">Transferase</keyword>
<dbReference type="InterPro" id="IPR029063">
    <property type="entry name" value="SAM-dependent_MTases_sf"/>
</dbReference>
<feature type="domain" description="Methyltransferase" evidence="2">
    <location>
        <begin position="41"/>
        <end position="129"/>
    </location>
</feature>
<dbReference type="AlphaFoldDB" id="A0A7L4UQ67"/>
<gene>
    <name evidence="3" type="ORF">C7377_0105</name>
</gene>
<dbReference type="InterPro" id="IPR041698">
    <property type="entry name" value="Methyltransf_25"/>
</dbReference>
<dbReference type="Pfam" id="PF13649">
    <property type="entry name" value="Methyltransf_25"/>
    <property type="match status" value="1"/>
</dbReference>
<dbReference type="Gene3D" id="3.40.50.150">
    <property type="entry name" value="Vaccinia Virus protein VP39"/>
    <property type="match status" value="1"/>
</dbReference>
<dbReference type="Proteomes" id="UP000251835">
    <property type="component" value="Unassembled WGS sequence"/>
</dbReference>
<dbReference type="CDD" id="cd02440">
    <property type="entry name" value="AdoMet_MTases"/>
    <property type="match status" value="1"/>
</dbReference>
<dbReference type="EMBL" id="QENZ01000003">
    <property type="protein sequence ID" value="PVX51819.1"/>
    <property type="molecule type" value="Genomic_DNA"/>
</dbReference>
<keyword evidence="3" id="KW-0489">Methyltransferase</keyword>
<sequence>MSEFWNKRYAQEEYIYGKEPNNFFKRTIDRLNLKGKILFPGEGEGRNAVYAAKKGLEVVAYDISSEGKKKALQLAKSENVEIDYKVGSIEQLDFEENSFDAIVLIYAHFPPEKENDIHKNLTKLLKRNGYVILEGFSLDHIKNQEKNPKAGGPSNPNMLFSIEKIDDFFHNFEKIQLHETEIVLEEGDHHKGKANVIQFIGKKLM</sequence>
<organism evidence="3 4">
    <name type="scientific">Balneicella halophila</name>
    <dbReference type="NCBI Taxonomy" id="1537566"/>
    <lineage>
        <taxon>Bacteria</taxon>
        <taxon>Pseudomonadati</taxon>
        <taxon>Bacteroidota</taxon>
        <taxon>Bacteroidia</taxon>
        <taxon>Bacteroidales</taxon>
        <taxon>Balneicellaceae</taxon>
        <taxon>Balneicella</taxon>
    </lineage>
</organism>
<dbReference type="PANTHER" id="PTHR43861">
    <property type="entry name" value="TRANS-ACONITATE 2-METHYLTRANSFERASE-RELATED"/>
    <property type="match status" value="1"/>
</dbReference>
<proteinExistence type="predicted"/>
<keyword evidence="4" id="KW-1185">Reference proteome</keyword>
<comment type="caution">
    <text evidence="3">The sequence shown here is derived from an EMBL/GenBank/DDBJ whole genome shotgun (WGS) entry which is preliminary data.</text>
</comment>
<evidence type="ECO:0000313" key="4">
    <source>
        <dbReference type="Proteomes" id="UP000251835"/>
    </source>
</evidence>
<name>A0A7L4UQ67_BALHA</name>
<dbReference type="GO" id="GO:0032259">
    <property type="term" value="P:methylation"/>
    <property type="evidence" value="ECO:0007669"/>
    <property type="project" value="UniProtKB-KW"/>
</dbReference>
<dbReference type="PANTHER" id="PTHR43861:SF3">
    <property type="entry name" value="PUTATIVE (AFU_ORTHOLOGUE AFUA_2G14390)-RELATED"/>
    <property type="match status" value="1"/>
</dbReference>
<dbReference type="GO" id="GO:0008168">
    <property type="term" value="F:methyltransferase activity"/>
    <property type="evidence" value="ECO:0007669"/>
    <property type="project" value="UniProtKB-KW"/>
</dbReference>
<evidence type="ECO:0000259" key="2">
    <source>
        <dbReference type="Pfam" id="PF13649"/>
    </source>
</evidence>
<dbReference type="SUPFAM" id="SSF53335">
    <property type="entry name" value="S-adenosyl-L-methionine-dependent methyltransferases"/>
    <property type="match status" value="1"/>
</dbReference>
<evidence type="ECO:0000313" key="3">
    <source>
        <dbReference type="EMBL" id="PVX51819.1"/>
    </source>
</evidence>
<reference evidence="3 4" key="1">
    <citation type="submission" date="2018-05" db="EMBL/GenBank/DDBJ databases">
        <title>Genomic Encyclopedia of Type Strains, Phase IV (KMG-IV): sequencing the most valuable type-strain genomes for metagenomic binning, comparative biology and taxonomic classification.</title>
        <authorList>
            <person name="Goeker M."/>
        </authorList>
    </citation>
    <scope>NUCLEOTIDE SEQUENCE [LARGE SCALE GENOMIC DNA]</scope>
    <source>
        <strain evidence="3 4">DSM 28579</strain>
    </source>
</reference>